<feature type="region of interest" description="Disordered" evidence="9">
    <location>
        <begin position="36"/>
        <end position="93"/>
    </location>
</feature>
<keyword evidence="6 10" id="KW-0472">Membrane</keyword>
<dbReference type="HOGENOM" id="CLU_115919_0_0_1"/>
<evidence type="ECO:0000256" key="9">
    <source>
        <dbReference type="SAM" id="MobiDB-lite"/>
    </source>
</evidence>
<organism evidence="12 13">
    <name type="scientific">Candida tropicalis (strain ATCC MYA-3404 / T1)</name>
    <name type="common">Yeast</name>
    <dbReference type="NCBI Taxonomy" id="294747"/>
    <lineage>
        <taxon>Eukaryota</taxon>
        <taxon>Fungi</taxon>
        <taxon>Dikarya</taxon>
        <taxon>Ascomycota</taxon>
        <taxon>Saccharomycotina</taxon>
        <taxon>Pichiomycetes</taxon>
        <taxon>Debaryomycetaceae</taxon>
        <taxon>Candida/Lodderomyces clade</taxon>
        <taxon>Candida</taxon>
    </lineage>
</organism>
<evidence type="ECO:0000313" key="12">
    <source>
        <dbReference type="EMBL" id="EER31083.1"/>
    </source>
</evidence>
<dbReference type="CDD" id="cd14424">
    <property type="entry name" value="CUE_Cue1p_like"/>
    <property type="match status" value="1"/>
</dbReference>
<name>C5MHI1_CANTT</name>
<dbReference type="STRING" id="294747.C5MHI1"/>
<dbReference type="EMBL" id="GG692402">
    <property type="protein sequence ID" value="EER31083.1"/>
    <property type="molecule type" value="Genomic_DNA"/>
</dbReference>
<gene>
    <name evidence="12" type="ORF">CTRG_05535</name>
</gene>
<dbReference type="Proteomes" id="UP000002037">
    <property type="component" value="Unassembled WGS sequence"/>
</dbReference>
<feature type="domain" description="CUE" evidence="11">
    <location>
        <begin position="91"/>
        <end position="133"/>
    </location>
</feature>
<comment type="similarity">
    <text evidence="7">Belongs to the CUE1 family.</text>
</comment>
<accession>C5MHI1</accession>
<proteinExistence type="inferred from homology"/>
<keyword evidence="2 10" id="KW-0812">Transmembrane</keyword>
<protein>
    <recommendedName>
        <fullName evidence="8">Coupling of ubiquitin conjugation to ER degradation protein 1</fullName>
    </recommendedName>
</protein>
<evidence type="ECO:0000256" key="1">
    <source>
        <dbReference type="ARBA" id="ARBA00004389"/>
    </source>
</evidence>
<dbReference type="GO" id="GO:0005789">
    <property type="term" value="C:endoplasmic reticulum membrane"/>
    <property type="evidence" value="ECO:0007669"/>
    <property type="project" value="UniProtKB-SubCell"/>
</dbReference>
<dbReference type="Gene3D" id="1.10.8.10">
    <property type="entry name" value="DNA helicase RuvA subunit, C-terminal domain"/>
    <property type="match status" value="1"/>
</dbReference>
<evidence type="ECO:0000256" key="10">
    <source>
        <dbReference type="SAM" id="Phobius"/>
    </source>
</evidence>
<feature type="compositionally biased region" description="Polar residues" evidence="9">
    <location>
        <begin position="36"/>
        <end position="57"/>
    </location>
</feature>
<dbReference type="AlphaFoldDB" id="C5MHI1"/>
<dbReference type="InterPro" id="IPR003892">
    <property type="entry name" value="CUE"/>
</dbReference>
<keyword evidence="4" id="KW-0256">Endoplasmic reticulum</keyword>
<evidence type="ECO:0000256" key="6">
    <source>
        <dbReference type="ARBA" id="ARBA00023136"/>
    </source>
</evidence>
<evidence type="ECO:0000256" key="3">
    <source>
        <dbReference type="ARBA" id="ARBA00022786"/>
    </source>
</evidence>
<evidence type="ECO:0000259" key="11">
    <source>
        <dbReference type="PROSITE" id="PS51140"/>
    </source>
</evidence>
<sequence>MIMDSSTIAFVGTALVVFVFLKWMISPIPQPHEFTNNSATFDQDQSARGSATGSNTRSAREGSTPSSSSSSSSSTTTTTTATHQRRGRRPVTDSMIEVVQSIAPMLTVEQIRYDLENTGNVEATVNRFMELGDLPFPPGYVAPPPPPPPQTTEHELRKEILLGKRSINLLEKYHIDIDNPNTSNDNSLQQKREEMILNARRRLAAQLRNDL</sequence>
<evidence type="ECO:0000256" key="4">
    <source>
        <dbReference type="ARBA" id="ARBA00022824"/>
    </source>
</evidence>
<keyword evidence="3" id="KW-0833">Ubl conjugation pathway</keyword>
<comment type="subcellular location">
    <subcellularLocation>
        <location evidence="1">Endoplasmic reticulum membrane</location>
        <topology evidence="1">Single-pass membrane protein</topology>
    </subcellularLocation>
</comment>
<keyword evidence="5 10" id="KW-1133">Transmembrane helix</keyword>
<dbReference type="VEuPathDB" id="FungiDB:CTRG_05535"/>
<reference evidence="12 13" key="1">
    <citation type="journal article" date="2009" name="Nature">
        <title>Evolution of pathogenicity and sexual reproduction in eight Candida genomes.</title>
        <authorList>
            <person name="Butler G."/>
            <person name="Rasmussen M.D."/>
            <person name="Lin M.F."/>
            <person name="Santos M.A."/>
            <person name="Sakthikumar S."/>
            <person name="Munro C.A."/>
            <person name="Rheinbay E."/>
            <person name="Grabherr M."/>
            <person name="Forche A."/>
            <person name="Reedy J.L."/>
            <person name="Agrafioti I."/>
            <person name="Arnaud M.B."/>
            <person name="Bates S."/>
            <person name="Brown A.J."/>
            <person name="Brunke S."/>
            <person name="Costanzo M.C."/>
            <person name="Fitzpatrick D.A."/>
            <person name="de Groot P.W."/>
            <person name="Harris D."/>
            <person name="Hoyer L.L."/>
            <person name="Hube B."/>
            <person name="Klis F.M."/>
            <person name="Kodira C."/>
            <person name="Lennard N."/>
            <person name="Logue M.E."/>
            <person name="Martin R."/>
            <person name="Neiman A.M."/>
            <person name="Nikolaou E."/>
            <person name="Quail M.A."/>
            <person name="Quinn J."/>
            <person name="Santos M.C."/>
            <person name="Schmitzberger F.F."/>
            <person name="Sherlock G."/>
            <person name="Shah P."/>
            <person name="Silverstein K.A."/>
            <person name="Skrzypek M.S."/>
            <person name="Soll D."/>
            <person name="Staggs R."/>
            <person name="Stansfield I."/>
            <person name="Stumpf M.P."/>
            <person name="Sudbery P.E."/>
            <person name="Srikantha T."/>
            <person name="Zeng Q."/>
            <person name="Berman J."/>
            <person name="Berriman M."/>
            <person name="Heitman J."/>
            <person name="Gow N.A."/>
            <person name="Lorenz M.C."/>
            <person name="Birren B.W."/>
            <person name="Kellis M."/>
            <person name="Cuomo C.A."/>
        </authorList>
    </citation>
    <scope>NUCLEOTIDE SEQUENCE [LARGE SCALE GENOMIC DNA]</scope>
    <source>
        <strain evidence="13">ATCC MYA-3404 / T1</strain>
    </source>
</reference>
<dbReference type="GO" id="GO:0043130">
    <property type="term" value="F:ubiquitin binding"/>
    <property type="evidence" value="ECO:0007669"/>
    <property type="project" value="InterPro"/>
</dbReference>
<evidence type="ECO:0000256" key="7">
    <source>
        <dbReference type="ARBA" id="ARBA00061383"/>
    </source>
</evidence>
<dbReference type="GeneID" id="8300669"/>
<evidence type="ECO:0000256" key="5">
    <source>
        <dbReference type="ARBA" id="ARBA00022989"/>
    </source>
</evidence>
<feature type="transmembrane region" description="Helical" evidence="10">
    <location>
        <begin position="7"/>
        <end position="25"/>
    </location>
</feature>
<keyword evidence="13" id="KW-1185">Reference proteome</keyword>
<dbReference type="SMART" id="SM00546">
    <property type="entry name" value="CUE"/>
    <property type="match status" value="1"/>
</dbReference>
<dbReference type="OrthoDB" id="3824970at2759"/>
<dbReference type="Pfam" id="PF02845">
    <property type="entry name" value="CUE"/>
    <property type="match status" value="1"/>
</dbReference>
<dbReference type="eggNOG" id="ENOG502S35Z">
    <property type="taxonomic scope" value="Eukaryota"/>
</dbReference>
<dbReference type="FunFam" id="1.10.8.10:FF:000050">
    <property type="entry name" value="Related to AMFR protein"/>
    <property type="match status" value="1"/>
</dbReference>
<dbReference type="RefSeq" id="XP_002551237.1">
    <property type="nucleotide sequence ID" value="XM_002551191.1"/>
</dbReference>
<evidence type="ECO:0000256" key="2">
    <source>
        <dbReference type="ARBA" id="ARBA00022692"/>
    </source>
</evidence>
<dbReference type="PROSITE" id="PS51140">
    <property type="entry name" value="CUE"/>
    <property type="match status" value="1"/>
</dbReference>
<dbReference type="KEGG" id="ctp:CTRG_05535"/>
<evidence type="ECO:0000313" key="13">
    <source>
        <dbReference type="Proteomes" id="UP000002037"/>
    </source>
</evidence>
<evidence type="ECO:0000256" key="8">
    <source>
        <dbReference type="ARBA" id="ARBA00072899"/>
    </source>
</evidence>
<feature type="compositionally biased region" description="Low complexity" evidence="9">
    <location>
        <begin position="63"/>
        <end position="80"/>
    </location>
</feature>